<comment type="similarity">
    <text evidence="2">Belongs to the ABC-4 integral membrane protein family. LolC/E subfamily.</text>
</comment>
<feature type="transmembrane region" description="Helical" evidence="7">
    <location>
        <begin position="280"/>
        <end position="303"/>
    </location>
</feature>
<dbReference type="InterPro" id="IPR003838">
    <property type="entry name" value="ABC3_permease_C"/>
</dbReference>
<feature type="transmembrane region" description="Helical" evidence="7">
    <location>
        <begin position="25"/>
        <end position="46"/>
    </location>
</feature>
<dbReference type="PANTHER" id="PTHR30489">
    <property type="entry name" value="LIPOPROTEIN-RELEASING SYSTEM TRANSMEMBRANE PROTEIN LOLE"/>
    <property type="match status" value="1"/>
</dbReference>
<reference evidence="9 10" key="1">
    <citation type="journal article" date="2016" name="Nat. Commun.">
        <title>Thousands of microbial genomes shed light on interconnected biogeochemical processes in an aquifer system.</title>
        <authorList>
            <person name="Anantharaman K."/>
            <person name="Brown C.T."/>
            <person name="Hug L.A."/>
            <person name="Sharon I."/>
            <person name="Castelle C.J."/>
            <person name="Probst A.J."/>
            <person name="Thomas B.C."/>
            <person name="Singh A."/>
            <person name="Wilkins M.J."/>
            <person name="Karaoz U."/>
            <person name="Brodie E.L."/>
            <person name="Williams K.H."/>
            <person name="Hubbard S.S."/>
            <person name="Banfield J.F."/>
        </authorList>
    </citation>
    <scope>NUCLEOTIDE SEQUENCE [LARGE SCALE GENOMIC DNA]</scope>
</reference>
<keyword evidence="3" id="KW-1003">Cell membrane</keyword>
<evidence type="ECO:0000313" key="10">
    <source>
        <dbReference type="Proteomes" id="UP000177122"/>
    </source>
</evidence>
<dbReference type="AlphaFoldDB" id="A0A1G2CUX0"/>
<evidence type="ECO:0000256" key="6">
    <source>
        <dbReference type="ARBA" id="ARBA00023136"/>
    </source>
</evidence>
<comment type="subcellular location">
    <subcellularLocation>
        <location evidence="1">Cell membrane</location>
        <topology evidence="1">Multi-pass membrane protein</topology>
    </subcellularLocation>
</comment>
<keyword evidence="6 7" id="KW-0472">Membrane</keyword>
<feature type="transmembrane region" description="Helical" evidence="7">
    <location>
        <begin position="334"/>
        <end position="357"/>
    </location>
</feature>
<dbReference type="EMBL" id="MHLI01000015">
    <property type="protein sequence ID" value="OGZ05199.1"/>
    <property type="molecule type" value="Genomic_DNA"/>
</dbReference>
<dbReference type="Proteomes" id="UP000177122">
    <property type="component" value="Unassembled WGS sequence"/>
</dbReference>
<organism evidence="9 10">
    <name type="scientific">Candidatus Lloydbacteria bacterium RIFCSPHIGHO2_01_FULL_49_22</name>
    <dbReference type="NCBI Taxonomy" id="1798658"/>
    <lineage>
        <taxon>Bacteria</taxon>
        <taxon>Candidatus Lloydiibacteriota</taxon>
    </lineage>
</organism>
<proteinExistence type="inferred from homology"/>
<evidence type="ECO:0000256" key="7">
    <source>
        <dbReference type="SAM" id="Phobius"/>
    </source>
</evidence>
<evidence type="ECO:0000256" key="4">
    <source>
        <dbReference type="ARBA" id="ARBA00022692"/>
    </source>
</evidence>
<feature type="domain" description="ABC3 transporter permease C-terminal" evidence="8">
    <location>
        <begin position="284"/>
        <end position="404"/>
    </location>
</feature>
<accession>A0A1G2CUX0</accession>
<evidence type="ECO:0000256" key="2">
    <source>
        <dbReference type="ARBA" id="ARBA00005236"/>
    </source>
</evidence>
<feature type="transmembrane region" description="Helical" evidence="7">
    <location>
        <begin position="377"/>
        <end position="396"/>
    </location>
</feature>
<dbReference type="PANTHER" id="PTHR30489:SF0">
    <property type="entry name" value="LIPOPROTEIN-RELEASING SYSTEM TRANSMEMBRANE PROTEIN LOLE"/>
    <property type="match status" value="1"/>
</dbReference>
<keyword evidence="5 7" id="KW-1133">Transmembrane helix</keyword>
<gene>
    <name evidence="9" type="ORF">A2845_02665</name>
</gene>
<evidence type="ECO:0000313" key="9">
    <source>
        <dbReference type="EMBL" id="OGZ05199.1"/>
    </source>
</evidence>
<sequence>MNGTDLKTAFFVAYKTITRGNKSTAVFTVFILSLSFFNLMFVSGFLNGFSDGIMRSMIDNSTAHIIVMPQEEPTVKEFILNQEKVRAQIGTIPGVIGTARHYQLGGSFAYDKEKMGEFKRVSAPVVGVTQSEEKKILTVYKNIVSGEFPDDLKNDEIVLGANLSGGFGTKQTSDLGGAIVGDEVQVTYSNGITRTYTIRGIFKISMGGSVGGTAFISAEEAESILSVYDNASEIMVRMDLGRGTLDEYAEQIGAIAPNLKIEKYTNRLSTVGILVDAFDIIAVIVTVISIIVAAITIFVMIYVNAVNKRRQIGILKAIGIKESIIEVSYVLQSLFYVTLGTMLGLLIVFSLVVPLLQMRPIPMPFGSASLVYTPIEIFINIISLTISGIFAGFIPAKMVARQNILRSIWG</sequence>
<comment type="caution">
    <text evidence="9">The sequence shown here is derived from an EMBL/GenBank/DDBJ whole genome shotgun (WGS) entry which is preliminary data.</text>
</comment>
<evidence type="ECO:0000256" key="5">
    <source>
        <dbReference type="ARBA" id="ARBA00022989"/>
    </source>
</evidence>
<dbReference type="Pfam" id="PF02687">
    <property type="entry name" value="FtsX"/>
    <property type="match status" value="1"/>
</dbReference>
<dbReference type="InterPro" id="IPR051447">
    <property type="entry name" value="Lipoprotein-release_system"/>
</dbReference>
<evidence type="ECO:0000259" key="8">
    <source>
        <dbReference type="Pfam" id="PF02687"/>
    </source>
</evidence>
<evidence type="ECO:0000256" key="3">
    <source>
        <dbReference type="ARBA" id="ARBA00022475"/>
    </source>
</evidence>
<protein>
    <recommendedName>
        <fullName evidence="8">ABC3 transporter permease C-terminal domain-containing protein</fullName>
    </recommendedName>
</protein>
<dbReference type="GO" id="GO:0044874">
    <property type="term" value="P:lipoprotein localization to outer membrane"/>
    <property type="evidence" value="ECO:0007669"/>
    <property type="project" value="TreeGrafter"/>
</dbReference>
<name>A0A1G2CUX0_9BACT</name>
<dbReference type="GO" id="GO:0098797">
    <property type="term" value="C:plasma membrane protein complex"/>
    <property type="evidence" value="ECO:0007669"/>
    <property type="project" value="TreeGrafter"/>
</dbReference>
<keyword evidence="4 7" id="KW-0812">Transmembrane</keyword>
<evidence type="ECO:0000256" key="1">
    <source>
        <dbReference type="ARBA" id="ARBA00004651"/>
    </source>
</evidence>